<keyword evidence="2" id="KW-0378">Hydrolase</keyword>
<accession>A0ABW1NET1</accession>
<protein>
    <submittedName>
        <fullName evidence="2">SGNH/GDSL hydrolase family protein</fullName>
    </submittedName>
</protein>
<dbReference type="InterPro" id="IPR036514">
    <property type="entry name" value="SGNH_hydro_sf"/>
</dbReference>
<dbReference type="Pfam" id="PF00657">
    <property type="entry name" value="Lipase_GDSL"/>
    <property type="match status" value="1"/>
</dbReference>
<dbReference type="SUPFAM" id="SSF52266">
    <property type="entry name" value="SGNH hydrolase"/>
    <property type="match status" value="1"/>
</dbReference>
<reference evidence="3" key="1">
    <citation type="journal article" date="2019" name="Int. J. Syst. Evol. Microbiol.">
        <title>The Global Catalogue of Microorganisms (GCM) 10K type strain sequencing project: providing services to taxonomists for standard genome sequencing and annotation.</title>
        <authorList>
            <consortium name="The Broad Institute Genomics Platform"/>
            <consortium name="The Broad Institute Genome Sequencing Center for Infectious Disease"/>
            <person name="Wu L."/>
            <person name="Ma J."/>
        </authorList>
    </citation>
    <scope>NUCLEOTIDE SEQUENCE [LARGE SCALE GENOMIC DNA]</scope>
    <source>
        <strain evidence="3">JCM 30346</strain>
    </source>
</reference>
<proteinExistence type="predicted"/>
<dbReference type="InterPro" id="IPR038885">
    <property type="entry name" value="PLB1"/>
</dbReference>
<dbReference type="RefSeq" id="WP_380748726.1">
    <property type="nucleotide sequence ID" value="NZ_JBHSRF010000008.1"/>
</dbReference>
<feature type="signal peptide" evidence="1">
    <location>
        <begin position="1"/>
        <end position="28"/>
    </location>
</feature>
<evidence type="ECO:0000313" key="2">
    <source>
        <dbReference type="EMBL" id="MFC6081179.1"/>
    </source>
</evidence>
<feature type="chain" id="PRO_5045496708" evidence="1">
    <location>
        <begin position="29"/>
        <end position="274"/>
    </location>
</feature>
<organism evidence="2 3">
    <name type="scientific">Sphaerisporangium aureirubrum</name>
    <dbReference type="NCBI Taxonomy" id="1544736"/>
    <lineage>
        <taxon>Bacteria</taxon>
        <taxon>Bacillati</taxon>
        <taxon>Actinomycetota</taxon>
        <taxon>Actinomycetes</taxon>
        <taxon>Streptosporangiales</taxon>
        <taxon>Streptosporangiaceae</taxon>
        <taxon>Sphaerisporangium</taxon>
    </lineage>
</organism>
<dbReference type="EMBL" id="JBHSRF010000008">
    <property type="protein sequence ID" value="MFC6081179.1"/>
    <property type="molecule type" value="Genomic_DNA"/>
</dbReference>
<dbReference type="Gene3D" id="3.40.50.1110">
    <property type="entry name" value="SGNH hydrolase"/>
    <property type="match status" value="1"/>
</dbReference>
<dbReference type="PANTHER" id="PTHR21325">
    <property type="entry name" value="PHOSPHOLIPASE B, PLB1"/>
    <property type="match status" value="1"/>
</dbReference>
<evidence type="ECO:0000313" key="3">
    <source>
        <dbReference type="Proteomes" id="UP001596137"/>
    </source>
</evidence>
<dbReference type="Proteomes" id="UP001596137">
    <property type="component" value="Unassembled WGS sequence"/>
</dbReference>
<sequence>MHIRRTLVLLAAVISALPVAFAPATAFAQAPPVPSSMASMGDSITRGFNACGFYVDCTARSWSTGSTSSVNSHATRIRAVNPSLTTHNDARSGAVVADMAGQAQQAVSQGVGYVTILIGANDACASSESGMTSVADFESRFRAAMSTIVGGLPNAAVFVASIPDIKRLWEVGKDSSSARTAWALLSICQSMLARPRSTDQADVQRRDRVRQRVADYNAVLSRVCAEQANCRYDGGAVFNFPFTLSHMSTWDYFHPNSTGQRLLAEVTYPTGFGW</sequence>
<dbReference type="InterPro" id="IPR001087">
    <property type="entry name" value="GDSL"/>
</dbReference>
<comment type="caution">
    <text evidence="2">The sequence shown here is derived from an EMBL/GenBank/DDBJ whole genome shotgun (WGS) entry which is preliminary data.</text>
</comment>
<keyword evidence="3" id="KW-1185">Reference proteome</keyword>
<gene>
    <name evidence="2" type="ORF">ACFP1K_08415</name>
</gene>
<dbReference type="PANTHER" id="PTHR21325:SF31">
    <property type="entry name" value="GH22081P-RELATED"/>
    <property type="match status" value="1"/>
</dbReference>
<name>A0ABW1NET1_9ACTN</name>
<keyword evidence="1" id="KW-0732">Signal</keyword>
<evidence type="ECO:0000256" key="1">
    <source>
        <dbReference type="SAM" id="SignalP"/>
    </source>
</evidence>
<dbReference type="GO" id="GO:0016787">
    <property type="term" value="F:hydrolase activity"/>
    <property type="evidence" value="ECO:0007669"/>
    <property type="project" value="UniProtKB-KW"/>
</dbReference>